<dbReference type="Pfam" id="PF14145">
    <property type="entry name" value="YrhK"/>
    <property type="match status" value="1"/>
</dbReference>
<dbReference type="Proteomes" id="UP000023067">
    <property type="component" value="Unassembled WGS sequence"/>
</dbReference>
<comment type="caution">
    <text evidence="2">The sequence shown here is derived from an EMBL/GenBank/DDBJ whole genome shotgun (WGS) entry which is preliminary data.</text>
</comment>
<dbReference type="STRING" id="396014.BF93_12475"/>
<name>Z9JW24_9MICO</name>
<dbReference type="AlphaFoldDB" id="Z9JW24"/>
<evidence type="ECO:0000313" key="2">
    <source>
        <dbReference type="EMBL" id="EWS82404.1"/>
    </source>
</evidence>
<dbReference type="RefSeq" id="WP_038370954.1">
    <property type="nucleotide sequence ID" value="NZ_KK069989.1"/>
</dbReference>
<organism evidence="2 3">
    <name type="scientific">Brachybacterium phenoliresistens</name>
    <dbReference type="NCBI Taxonomy" id="396014"/>
    <lineage>
        <taxon>Bacteria</taxon>
        <taxon>Bacillati</taxon>
        <taxon>Actinomycetota</taxon>
        <taxon>Actinomycetes</taxon>
        <taxon>Micrococcales</taxon>
        <taxon>Dermabacteraceae</taxon>
        <taxon>Brachybacterium</taxon>
    </lineage>
</organism>
<proteinExistence type="predicted"/>
<dbReference type="eggNOG" id="ENOG5032ZWE">
    <property type="taxonomic scope" value="Bacteria"/>
</dbReference>
<dbReference type="PATRIC" id="fig|396014.3.peg.1002"/>
<reference evidence="2 3" key="1">
    <citation type="submission" date="2014-02" db="EMBL/GenBank/DDBJ databases">
        <title>Genome sequence of Brachybacterium phenoliresistens strain W13A50.</title>
        <authorList>
            <person name="Wang X."/>
        </authorList>
    </citation>
    <scope>NUCLEOTIDE SEQUENCE [LARGE SCALE GENOMIC DNA]</scope>
    <source>
        <strain evidence="2 3">W13A50</strain>
    </source>
</reference>
<sequence>MADSTDSTSDPAIELRLGDRELEISDRYETASIANDVLIGLWFIVGSVLFFSEQLATAGTWLFLIGSVQMTIRPAIRLARRVHLRRLSGERTTAHPMDF</sequence>
<dbReference type="HOGENOM" id="CLU_177072_1_0_11"/>
<feature type="domain" description="YrhK" evidence="1">
    <location>
        <begin position="27"/>
        <end position="81"/>
    </location>
</feature>
<accession>Z9JW24</accession>
<protein>
    <recommendedName>
        <fullName evidence="1">YrhK domain-containing protein</fullName>
    </recommendedName>
</protein>
<evidence type="ECO:0000313" key="3">
    <source>
        <dbReference type="Proteomes" id="UP000023067"/>
    </source>
</evidence>
<gene>
    <name evidence="2" type="ORF">BF93_12475</name>
</gene>
<dbReference type="InterPro" id="IPR025424">
    <property type="entry name" value="YrhK_domain"/>
</dbReference>
<dbReference type="EMBL" id="JDYK01000003">
    <property type="protein sequence ID" value="EWS82404.1"/>
    <property type="molecule type" value="Genomic_DNA"/>
</dbReference>
<keyword evidence="3" id="KW-1185">Reference proteome</keyword>
<evidence type="ECO:0000259" key="1">
    <source>
        <dbReference type="Pfam" id="PF14145"/>
    </source>
</evidence>
<dbReference type="OrthoDB" id="5519470at2"/>